<dbReference type="EMBL" id="JYON01000006">
    <property type="protein sequence ID" value="KJH72377.1"/>
    <property type="molecule type" value="Genomic_DNA"/>
</dbReference>
<dbReference type="Gene3D" id="1.10.760.10">
    <property type="entry name" value="Cytochrome c-like domain"/>
    <property type="match status" value="2"/>
</dbReference>
<evidence type="ECO:0000256" key="5">
    <source>
        <dbReference type="ARBA" id="ARBA00023002"/>
    </source>
</evidence>
<dbReference type="Proteomes" id="UP000032452">
    <property type="component" value="Unassembled WGS sequence"/>
</dbReference>
<feature type="domain" description="Cytochrome c" evidence="8">
    <location>
        <begin position="468"/>
        <end position="655"/>
    </location>
</feature>
<keyword evidence="4" id="KW-0732">Signal</keyword>
<dbReference type="PATRIC" id="fig|1618023.3.peg.3260"/>
<accession>A0A0D8ZVF9</accession>
<evidence type="ECO:0000256" key="2">
    <source>
        <dbReference type="ARBA" id="ARBA00022617"/>
    </source>
</evidence>
<comment type="caution">
    <text evidence="9">The sequence shown here is derived from an EMBL/GenBank/DDBJ whole genome shotgun (WGS) entry which is preliminary data.</text>
</comment>
<evidence type="ECO:0000256" key="3">
    <source>
        <dbReference type="ARBA" id="ARBA00022723"/>
    </source>
</evidence>
<dbReference type="InterPro" id="IPR036909">
    <property type="entry name" value="Cyt_c-like_dom_sf"/>
</dbReference>
<dbReference type="AlphaFoldDB" id="A0A0D8ZVF9"/>
<dbReference type="STRING" id="1618023.UH38_07880"/>
<dbReference type="Pfam" id="PF03150">
    <property type="entry name" value="CCP_MauG"/>
    <property type="match status" value="2"/>
</dbReference>
<dbReference type="GO" id="GO:0046872">
    <property type="term" value="F:metal ion binding"/>
    <property type="evidence" value="ECO:0007669"/>
    <property type="project" value="UniProtKB-KW"/>
</dbReference>
<dbReference type="InterPro" id="IPR009056">
    <property type="entry name" value="Cyt_c-like_dom"/>
</dbReference>
<keyword evidence="9" id="KW-0575">Peroxidase</keyword>
<keyword evidence="10" id="KW-1185">Reference proteome</keyword>
<evidence type="ECO:0000256" key="4">
    <source>
        <dbReference type="ARBA" id="ARBA00022729"/>
    </source>
</evidence>
<dbReference type="SUPFAM" id="SSF46626">
    <property type="entry name" value="Cytochrome c"/>
    <property type="match status" value="2"/>
</dbReference>
<organism evidence="9 10">
    <name type="scientific">Aliterella atlantica CENA595</name>
    <dbReference type="NCBI Taxonomy" id="1618023"/>
    <lineage>
        <taxon>Bacteria</taxon>
        <taxon>Bacillati</taxon>
        <taxon>Cyanobacteriota</taxon>
        <taxon>Cyanophyceae</taxon>
        <taxon>Chroococcidiopsidales</taxon>
        <taxon>Aliterellaceae</taxon>
        <taxon>Aliterella</taxon>
    </lineage>
</organism>
<dbReference type="GO" id="GO:0009055">
    <property type="term" value="F:electron transfer activity"/>
    <property type="evidence" value="ECO:0007669"/>
    <property type="project" value="InterPro"/>
</dbReference>
<sequence length="718" mass="77683">MMLTINLFKIIQQVTQFVPNSVVKFTQFISGLLSKINRTITVAVLVTVAIVAGHSVSAQIATPPPALLTLGPLSSVPVPEPDNLNEFLVTDKKTGLVNKAPAIALGKALFWDMQVGSDGIQSCASCHFNAGADSRAKNQLAPALLRVNADGTPNPDQKLELGGWNYTLKPGDYPFHKLANPSDRNSAVISDVNDITSSQGVAKSTFEDVIPGQAVDIVKPAADPVFNINGVNVRQVVARNTPTVINAVFNFRNFWDGRAQNDFNGVNPLGSRDPNAFVYKAIKSNDLVQTKVSLKNSSLASQAVGPPISSFEVSADGRTFQEVGDKFGDRNKKDKALKGKKLPRKLGKKLRALRPLGKQIVHPEDSVLGSLSRVPQPGLKTNTYEKMIEDAFQEQWWKSNRMIQIAADGSRSVVKKPDRNLATNEYTLMEYNFPLFFGLAVQLYEATLVSGDSPFDRFQAGNYSALTAQQQKGLEIFIGQDEKNGGGRCINCHSGTEFTDASVSKVSKSPLRRREGNVFDRGFNNIAVRPTLDDIGLGDVDPFGKPLSTARLAVQGSFSDPTLNPPLNPNDIIGVDGAFKTPTLRNIELTAPYFHNGSQLTLRQLVDFYARGGDFQPIAGKEGRISPLSTLILGKTPQEVEQAKEALVAFMKSLTDDRVRLQKAPFDHPQLWVTNGHPGAPTGVNVDPNTGNATDDMIEIVAVGRNGGSPIPSFLAGS</sequence>
<dbReference type="PANTHER" id="PTHR30600">
    <property type="entry name" value="CYTOCHROME C PEROXIDASE-RELATED"/>
    <property type="match status" value="1"/>
</dbReference>
<keyword evidence="6 7" id="KW-0408">Iron</keyword>
<dbReference type="PANTHER" id="PTHR30600:SF10">
    <property type="entry name" value="BLL6722 PROTEIN"/>
    <property type="match status" value="1"/>
</dbReference>
<evidence type="ECO:0000256" key="7">
    <source>
        <dbReference type="PROSITE-ProRule" id="PRU00433"/>
    </source>
</evidence>
<evidence type="ECO:0000256" key="6">
    <source>
        <dbReference type="ARBA" id="ARBA00023004"/>
    </source>
</evidence>
<evidence type="ECO:0000259" key="8">
    <source>
        <dbReference type="PROSITE" id="PS51007"/>
    </source>
</evidence>
<dbReference type="InterPro" id="IPR051395">
    <property type="entry name" value="Cytochrome_c_Peroxidase/MauG"/>
</dbReference>
<proteinExistence type="predicted"/>
<dbReference type="InterPro" id="IPR004852">
    <property type="entry name" value="Di-haem_cyt_c_peroxidsae"/>
</dbReference>
<gene>
    <name evidence="9" type="ORF">UH38_07880</name>
</gene>
<evidence type="ECO:0000313" key="9">
    <source>
        <dbReference type="EMBL" id="KJH72377.1"/>
    </source>
</evidence>
<dbReference type="GO" id="GO:0030313">
    <property type="term" value="C:cell envelope"/>
    <property type="evidence" value="ECO:0007669"/>
    <property type="project" value="UniProtKB-SubCell"/>
</dbReference>
<reference evidence="9 10" key="1">
    <citation type="submission" date="2015-02" db="EMBL/GenBank/DDBJ databases">
        <title>Draft genome of a novel marine cyanobacterium (Chroococcales) isolated from South Atlantic Ocean.</title>
        <authorList>
            <person name="Rigonato J."/>
            <person name="Alvarenga D.O."/>
            <person name="Branco L.H."/>
            <person name="Varani A.M."/>
            <person name="Brandini F.P."/>
            <person name="Fiore M.F."/>
        </authorList>
    </citation>
    <scope>NUCLEOTIDE SEQUENCE [LARGE SCALE GENOMIC DNA]</scope>
    <source>
        <strain evidence="9 10">CENA595</strain>
    </source>
</reference>
<protein>
    <submittedName>
        <fullName evidence="9">Cytochrome C peroxidase</fullName>
    </submittedName>
</protein>
<dbReference type="PROSITE" id="PS51007">
    <property type="entry name" value="CYTC"/>
    <property type="match status" value="2"/>
</dbReference>
<feature type="domain" description="Cytochrome c" evidence="8">
    <location>
        <begin position="101"/>
        <end position="200"/>
    </location>
</feature>
<keyword evidence="3 7" id="KW-0479">Metal-binding</keyword>
<name>A0A0D8ZVF9_9CYAN</name>
<evidence type="ECO:0000313" key="10">
    <source>
        <dbReference type="Proteomes" id="UP000032452"/>
    </source>
</evidence>
<dbReference type="GO" id="GO:0004130">
    <property type="term" value="F:cytochrome-c peroxidase activity"/>
    <property type="evidence" value="ECO:0007669"/>
    <property type="project" value="TreeGrafter"/>
</dbReference>
<keyword evidence="2 7" id="KW-0349">Heme</keyword>
<evidence type="ECO:0000256" key="1">
    <source>
        <dbReference type="ARBA" id="ARBA00004196"/>
    </source>
</evidence>
<comment type="subcellular location">
    <subcellularLocation>
        <location evidence="1">Cell envelope</location>
    </subcellularLocation>
</comment>
<dbReference type="GO" id="GO:0020037">
    <property type="term" value="F:heme binding"/>
    <property type="evidence" value="ECO:0007669"/>
    <property type="project" value="InterPro"/>
</dbReference>
<keyword evidence="5" id="KW-0560">Oxidoreductase</keyword>